<protein>
    <submittedName>
        <fullName evidence="1">Uncharacterized protein</fullName>
    </submittedName>
</protein>
<accession>A0A6J5PXL8</accession>
<evidence type="ECO:0000313" key="3">
    <source>
        <dbReference type="EMBL" id="CAB4192709.1"/>
    </source>
</evidence>
<name>A0A6J5PXL8_9CAUD</name>
<dbReference type="EMBL" id="LR797185">
    <property type="protein sequence ID" value="CAB4192709.1"/>
    <property type="molecule type" value="Genomic_DNA"/>
</dbReference>
<evidence type="ECO:0000313" key="1">
    <source>
        <dbReference type="EMBL" id="CAB4173828.1"/>
    </source>
</evidence>
<sequence length="64" mass="7325">MKYTVKVQYPLYLDIEVEADTVPEARAEAMKIAEATPIKEWDAYSVPEVFETEWTDESGLNTVI</sequence>
<gene>
    <name evidence="2" type="ORF">UFOVP1131_120</name>
    <name evidence="3" type="ORF">UFOVP1245_66</name>
    <name evidence="4" type="ORF">UFOVP1582_112</name>
    <name evidence="1" type="ORF">UFOVP966_11</name>
</gene>
<dbReference type="EMBL" id="LR798428">
    <property type="protein sequence ID" value="CAB5231562.1"/>
    <property type="molecule type" value="Genomic_DNA"/>
</dbReference>
<organism evidence="1">
    <name type="scientific">uncultured Caudovirales phage</name>
    <dbReference type="NCBI Taxonomy" id="2100421"/>
    <lineage>
        <taxon>Viruses</taxon>
        <taxon>Duplodnaviria</taxon>
        <taxon>Heunggongvirae</taxon>
        <taxon>Uroviricota</taxon>
        <taxon>Caudoviricetes</taxon>
        <taxon>Peduoviridae</taxon>
        <taxon>Maltschvirus</taxon>
        <taxon>Maltschvirus maltsch</taxon>
    </lineage>
</organism>
<dbReference type="EMBL" id="LR797071">
    <property type="protein sequence ID" value="CAB4185006.1"/>
    <property type="molecule type" value="Genomic_DNA"/>
</dbReference>
<evidence type="ECO:0000313" key="4">
    <source>
        <dbReference type="EMBL" id="CAB5231562.1"/>
    </source>
</evidence>
<evidence type="ECO:0000313" key="2">
    <source>
        <dbReference type="EMBL" id="CAB4185006.1"/>
    </source>
</evidence>
<dbReference type="EMBL" id="LR796919">
    <property type="protein sequence ID" value="CAB4173828.1"/>
    <property type="molecule type" value="Genomic_DNA"/>
</dbReference>
<proteinExistence type="predicted"/>
<reference evidence="1" key="1">
    <citation type="submission" date="2020-05" db="EMBL/GenBank/DDBJ databases">
        <authorList>
            <person name="Chiriac C."/>
            <person name="Salcher M."/>
            <person name="Ghai R."/>
            <person name="Kavagutti S V."/>
        </authorList>
    </citation>
    <scope>NUCLEOTIDE SEQUENCE</scope>
</reference>